<proteinExistence type="predicted"/>
<reference evidence="2" key="1">
    <citation type="journal article" date="2021" name="PeerJ">
        <title>Extensive microbial diversity within the chicken gut microbiome revealed by metagenomics and culture.</title>
        <authorList>
            <person name="Gilroy R."/>
            <person name="Ravi A."/>
            <person name="Getino M."/>
            <person name="Pursley I."/>
            <person name="Horton D.L."/>
            <person name="Alikhan N.F."/>
            <person name="Baker D."/>
            <person name="Gharbi K."/>
            <person name="Hall N."/>
            <person name="Watson M."/>
            <person name="Adriaenssens E.M."/>
            <person name="Foster-Nyarko E."/>
            <person name="Jarju S."/>
            <person name="Secka A."/>
            <person name="Antonio M."/>
            <person name="Oren A."/>
            <person name="Chaudhuri R.R."/>
            <person name="La Ragione R."/>
            <person name="Hildebrand F."/>
            <person name="Pallen M.J."/>
        </authorList>
    </citation>
    <scope>NUCLEOTIDE SEQUENCE</scope>
    <source>
        <strain evidence="2">3436</strain>
    </source>
</reference>
<feature type="transmembrane region" description="Helical" evidence="1">
    <location>
        <begin position="235"/>
        <end position="258"/>
    </location>
</feature>
<dbReference type="GO" id="GO:0140359">
    <property type="term" value="F:ABC-type transporter activity"/>
    <property type="evidence" value="ECO:0007669"/>
    <property type="project" value="InterPro"/>
</dbReference>
<dbReference type="PANTHER" id="PTHR37305:SF2">
    <property type="entry name" value="BACITRACIN TRANSPORT PERMEASE PROTEIN BCRB"/>
    <property type="match status" value="1"/>
</dbReference>
<gene>
    <name evidence="2" type="ORF">H9810_04905</name>
</gene>
<evidence type="ECO:0000256" key="1">
    <source>
        <dbReference type="SAM" id="Phobius"/>
    </source>
</evidence>
<keyword evidence="1" id="KW-0472">Membrane</keyword>
<organism evidence="2 3">
    <name type="scientific">Candidatus Gemmiger excrementavium</name>
    <dbReference type="NCBI Taxonomy" id="2838608"/>
    <lineage>
        <taxon>Bacteria</taxon>
        <taxon>Bacillati</taxon>
        <taxon>Bacillota</taxon>
        <taxon>Clostridia</taxon>
        <taxon>Eubacteriales</taxon>
        <taxon>Gemmiger</taxon>
    </lineage>
</organism>
<dbReference type="Pfam" id="PF12679">
    <property type="entry name" value="ABC2_membrane_2"/>
    <property type="match status" value="1"/>
</dbReference>
<feature type="transmembrane region" description="Helical" evidence="1">
    <location>
        <begin position="162"/>
        <end position="182"/>
    </location>
</feature>
<dbReference type="EMBL" id="DXBO01000071">
    <property type="protein sequence ID" value="HIZ48039.1"/>
    <property type="molecule type" value="Genomic_DNA"/>
</dbReference>
<name>A0A9D2JGQ1_9FIRM</name>
<dbReference type="Proteomes" id="UP000824031">
    <property type="component" value="Unassembled WGS sequence"/>
</dbReference>
<protein>
    <submittedName>
        <fullName evidence="2">ABC transporter permease subunit</fullName>
    </submittedName>
</protein>
<comment type="caution">
    <text evidence="2">The sequence shown here is derived from an EMBL/GenBank/DDBJ whole genome shotgun (WGS) entry which is preliminary data.</text>
</comment>
<sequence>MNLTLYKKELKGSLKLLVIFAAVLTLYIVMIVDMFDPELADALKQFEQMMPELMAAVGMTGATDTLAGFMITYLYGFLLPVVPMVYTILRANALVARYVDSGSMAALLAAPVPRSRVVRTQLGALYSGIVLLVGYCTAVEWASARLLFPGELAAAELLRMNAGLLALQLLIGSVCFFFSCLCDDTRGSIALGAGLPTLMYLVQMLANMGGKLEPFRYATFFTLYDPTALAAGQAAGWQGAAVLLAAALVLNLAAGAVFRRRDLPL</sequence>
<keyword evidence="1" id="KW-0812">Transmembrane</keyword>
<evidence type="ECO:0000313" key="2">
    <source>
        <dbReference type="EMBL" id="HIZ48039.1"/>
    </source>
</evidence>
<keyword evidence="1" id="KW-1133">Transmembrane helix</keyword>
<dbReference type="AlphaFoldDB" id="A0A9D2JGQ1"/>
<accession>A0A9D2JGQ1</accession>
<feature type="transmembrane region" description="Helical" evidence="1">
    <location>
        <begin position="124"/>
        <end position="142"/>
    </location>
</feature>
<evidence type="ECO:0000313" key="3">
    <source>
        <dbReference type="Proteomes" id="UP000824031"/>
    </source>
</evidence>
<feature type="transmembrane region" description="Helical" evidence="1">
    <location>
        <begin position="189"/>
        <end position="206"/>
    </location>
</feature>
<reference evidence="2" key="2">
    <citation type="submission" date="2021-04" db="EMBL/GenBank/DDBJ databases">
        <authorList>
            <person name="Gilroy R."/>
        </authorList>
    </citation>
    <scope>NUCLEOTIDE SEQUENCE</scope>
    <source>
        <strain evidence="2">3436</strain>
    </source>
</reference>
<dbReference type="PANTHER" id="PTHR37305">
    <property type="entry name" value="INTEGRAL MEMBRANE PROTEIN-RELATED"/>
    <property type="match status" value="1"/>
</dbReference>
<feature type="transmembrane region" description="Helical" evidence="1">
    <location>
        <begin position="12"/>
        <end position="32"/>
    </location>
</feature>
<dbReference type="GO" id="GO:0005886">
    <property type="term" value="C:plasma membrane"/>
    <property type="evidence" value="ECO:0007669"/>
    <property type="project" value="UniProtKB-SubCell"/>
</dbReference>